<organism evidence="2 5">
    <name type="scientific">Mycobacteroides chelonae</name>
    <name type="common">Mycobacterium chelonae</name>
    <dbReference type="NCBI Taxonomy" id="1774"/>
    <lineage>
        <taxon>Bacteria</taxon>
        <taxon>Bacillati</taxon>
        <taxon>Actinomycetota</taxon>
        <taxon>Actinomycetes</taxon>
        <taxon>Mycobacteriales</taxon>
        <taxon>Mycobacteriaceae</taxon>
        <taxon>Mycobacteroides</taxon>
    </lineage>
</organism>
<sequence length="169" mass="17846">MSQNWFAMVGAVAGLAMSVGTALPAAADPPKDPYPDTSKYAKFDFEGFRIADKPGVWFSSTSGLSCGIWDDGSFGCNGVIPGAPAGTNQVGWFSGEGSAHFDNTEQIRFTSGEAQRVLPANNYIEYRNVRCATTPENHLYCGGAGSGKGGYSGARFLVTPGKTWLGNEQ</sequence>
<dbReference type="EMBL" id="MLIS01000003">
    <property type="protein sequence ID" value="OHU76295.1"/>
    <property type="molecule type" value="Genomic_DNA"/>
</dbReference>
<dbReference type="AlphaFoldDB" id="A0A1S1LLA3"/>
<dbReference type="EMBL" id="MLIQ01000022">
    <property type="protein sequence ID" value="OHU51698.1"/>
    <property type="molecule type" value="Genomic_DNA"/>
</dbReference>
<gene>
    <name evidence="2" type="ORF">BKG82_19695</name>
    <name evidence="3" type="ORF">BKG84_23515</name>
</gene>
<protein>
    <recommendedName>
        <fullName evidence="6">Secreted protein</fullName>
    </recommendedName>
</protein>
<accession>A0A1S1LLA3</accession>
<dbReference type="RefSeq" id="WP_057969609.1">
    <property type="nucleotide sequence ID" value="NZ_CP050145.1"/>
</dbReference>
<dbReference type="Proteomes" id="UP000180043">
    <property type="component" value="Unassembled WGS sequence"/>
</dbReference>
<comment type="caution">
    <text evidence="2">The sequence shown here is derived from an EMBL/GenBank/DDBJ whole genome shotgun (WGS) entry which is preliminary data.</text>
</comment>
<name>A0A1S1LLA3_MYCCH</name>
<evidence type="ECO:0000313" key="3">
    <source>
        <dbReference type="EMBL" id="OHU76295.1"/>
    </source>
</evidence>
<evidence type="ECO:0000313" key="5">
    <source>
        <dbReference type="Proteomes" id="UP000180043"/>
    </source>
</evidence>
<keyword evidence="1" id="KW-0732">Signal</keyword>
<feature type="chain" id="PRO_5010099254" description="Secreted protein" evidence="1">
    <location>
        <begin position="28"/>
        <end position="169"/>
    </location>
</feature>
<proteinExistence type="predicted"/>
<keyword evidence="4" id="KW-1185">Reference proteome</keyword>
<evidence type="ECO:0000313" key="4">
    <source>
        <dbReference type="Proteomes" id="UP000179441"/>
    </source>
</evidence>
<evidence type="ECO:0008006" key="6">
    <source>
        <dbReference type="Google" id="ProtNLM"/>
    </source>
</evidence>
<feature type="signal peptide" evidence="1">
    <location>
        <begin position="1"/>
        <end position="27"/>
    </location>
</feature>
<dbReference type="Proteomes" id="UP000179441">
    <property type="component" value="Unassembled WGS sequence"/>
</dbReference>
<evidence type="ECO:0000256" key="1">
    <source>
        <dbReference type="SAM" id="SignalP"/>
    </source>
</evidence>
<reference evidence="4 5" key="1">
    <citation type="submission" date="2016-10" db="EMBL/GenBank/DDBJ databases">
        <title>Evaluation of Human, Veterinary and Environmental Mycobacterium chelonae Isolates by Core Genome Phylogenomic Analysis, Targeted Gene Comparison, and Anti-microbial Susceptibility Patterns: A Tale of Mistaken Identities.</title>
        <authorList>
            <person name="Fogelson S.B."/>
            <person name="Camus A.C."/>
            <person name="Lorenz W."/>
            <person name="Vasireddy R."/>
            <person name="Vasireddy S."/>
            <person name="Smith T."/>
            <person name="Brown-Elliott B.A."/>
            <person name="Wallace R.J.Jr."/>
            <person name="Hasan N.A."/>
            <person name="Reischl U."/>
            <person name="Sanchez S."/>
        </authorList>
    </citation>
    <scope>NUCLEOTIDE SEQUENCE [LARGE SCALE GENOMIC DNA]</scope>
    <source>
        <strain evidence="2 5">15515</strain>
        <strain evidence="3 4">15518</strain>
    </source>
</reference>
<evidence type="ECO:0000313" key="2">
    <source>
        <dbReference type="EMBL" id="OHU51698.1"/>
    </source>
</evidence>